<dbReference type="STRING" id="335541.Swol_1062"/>
<dbReference type="OrthoDB" id="9794294at2"/>
<dbReference type="KEGG" id="swo:Swol_1062"/>
<evidence type="ECO:0000256" key="4">
    <source>
        <dbReference type="ARBA" id="ARBA00023316"/>
    </source>
</evidence>
<gene>
    <name evidence="6" type="ordered locus">Swol_1062</name>
</gene>
<dbReference type="GO" id="GO:0009253">
    <property type="term" value="P:peptidoglycan catabolic process"/>
    <property type="evidence" value="ECO:0007669"/>
    <property type="project" value="InterPro"/>
</dbReference>
<dbReference type="GO" id="GO:0008745">
    <property type="term" value="F:N-acetylmuramoyl-L-alanine amidase activity"/>
    <property type="evidence" value="ECO:0007669"/>
    <property type="project" value="UniProtKB-EC"/>
</dbReference>
<dbReference type="CDD" id="cd06583">
    <property type="entry name" value="PGRP"/>
    <property type="match status" value="1"/>
</dbReference>
<reference evidence="7" key="1">
    <citation type="journal article" date="2010" name="Environ. Microbiol.">
        <title>The genome of Syntrophomonas wolfei: new insights into syntrophic metabolism and biohydrogen production.</title>
        <authorList>
            <person name="Sieber J.R."/>
            <person name="Sims D.R."/>
            <person name="Han C."/>
            <person name="Kim E."/>
            <person name="Lykidis A."/>
            <person name="Lapidus A.L."/>
            <person name="McDonnald E."/>
            <person name="Rohlin L."/>
            <person name="Culley D.E."/>
            <person name="Gunsalus R."/>
            <person name="McInerney M.J."/>
        </authorList>
    </citation>
    <scope>NUCLEOTIDE SEQUENCE [LARGE SCALE GENOMIC DNA]</scope>
    <source>
        <strain evidence="7">DSM 2245B / Goettingen</strain>
    </source>
</reference>
<accession>Q0AY32</accession>
<evidence type="ECO:0000256" key="2">
    <source>
        <dbReference type="ARBA" id="ARBA00011901"/>
    </source>
</evidence>
<keyword evidence="7" id="KW-1185">Reference proteome</keyword>
<evidence type="ECO:0000313" key="6">
    <source>
        <dbReference type="EMBL" id="ABI68372.1"/>
    </source>
</evidence>
<dbReference type="EC" id="3.5.1.28" evidence="2"/>
<organism evidence="6 7">
    <name type="scientific">Syntrophomonas wolfei subsp. wolfei (strain DSM 2245B / Goettingen)</name>
    <dbReference type="NCBI Taxonomy" id="335541"/>
    <lineage>
        <taxon>Bacteria</taxon>
        <taxon>Bacillati</taxon>
        <taxon>Bacillota</taxon>
        <taxon>Clostridia</taxon>
        <taxon>Eubacteriales</taxon>
        <taxon>Syntrophomonadaceae</taxon>
        <taxon>Syntrophomonas</taxon>
    </lineage>
</organism>
<dbReference type="GO" id="GO:0009254">
    <property type="term" value="P:peptidoglycan turnover"/>
    <property type="evidence" value="ECO:0007669"/>
    <property type="project" value="TreeGrafter"/>
</dbReference>
<dbReference type="PANTHER" id="PTHR30417:SF1">
    <property type="entry name" value="N-ACETYLMURAMOYL-L-ALANINE AMIDASE AMID"/>
    <property type="match status" value="1"/>
</dbReference>
<keyword evidence="4" id="KW-0961">Cell wall biogenesis/degradation</keyword>
<name>Q0AY32_SYNWW</name>
<dbReference type="InterPro" id="IPR051206">
    <property type="entry name" value="NAMLAA_amidase_2"/>
</dbReference>
<dbReference type="Gene3D" id="3.40.80.10">
    <property type="entry name" value="Peptidoglycan recognition protein-like"/>
    <property type="match status" value="1"/>
</dbReference>
<dbReference type="RefSeq" id="WP_011640476.1">
    <property type="nucleotide sequence ID" value="NC_008346.1"/>
</dbReference>
<dbReference type="SMART" id="SM00644">
    <property type="entry name" value="Ami_2"/>
    <property type="match status" value="1"/>
</dbReference>
<evidence type="ECO:0000259" key="5">
    <source>
        <dbReference type="SMART" id="SM00644"/>
    </source>
</evidence>
<protein>
    <recommendedName>
        <fullName evidence="2">N-acetylmuramoyl-L-alanine amidase</fullName>
        <ecNumber evidence="2">3.5.1.28</ecNumber>
    </recommendedName>
</protein>
<dbReference type="Proteomes" id="UP000001968">
    <property type="component" value="Chromosome"/>
</dbReference>
<dbReference type="EMBL" id="CP000448">
    <property type="protein sequence ID" value="ABI68372.1"/>
    <property type="molecule type" value="Genomic_DNA"/>
</dbReference>
<keyword evidence="3" id="KW-0378">Hydrolase</keyword>
<feature type="domain" description="N-acetylmuramoyl-L-alanine amidase" evidence="5">
    <location>
        <begin position="14"/>
        <end position="154"/>
    </location>
</feature>
<evidence type="ECO:0000256" key="3">
    <source>
        <dbReference type="ARBA" id="ARBA00022801"/>
    </source>
</evidence>
<dbReference type="SUPFAM" id="SSF55846">
    <property type="entry name" value="N-acetylmuramoyl-L-alanine amidase-like"/>
    <property type="match status" value="1"/>
</dbReference>
<dbReference type="AlphaFoldDB" id="Q0AY32"/>
<dbReference type="Pfam" id="PF01510">
    <property type="entry name" value="Amidase_2"/>
    <property type="match status" value="1"/>
</dbReference>
<evidence type="ECO:0000256" key="1">
    <source>
        <dbReference type="ARBA" id="ARBA00001561"/>
    </source>
</evidence>
<dbReference type="eggNOG" id="COG3023">
    <property type="taxonomic scope" value="Bacteria"/>
</dbReference>
<comment type="catalytic activity">
    <reaction evidence="1">
        <text>Hydrolyzes the link between N-acetylmuramoyl residues and L-amino acid residues in certain cell-wall glycopeptides.</text>
        <dbReference type="EC" id="3.5.1.28"/>
    </reaction>
</comment>
<dbReference type="InterPro" id="IPR036505">
    <property type="entry name" value="Amidase/PGRP_sf"/>
</dbReference>
<sequence>MNQELNCKIEWKGTANFSAGRRGRKPIAIVNHITAGLLPGALSWLQNPASRVSTHFLISRQGQIFQLVKEEDTAWANGIVNQPNWVLYDGSNPNFYTLSIEHEALAGDSLSEEQYQASLCLHRLLVSRFNIAVDEEHIIGHYRIDSINRSNCPGSRFPWKRLFSDLKGEKEETGEMPEKWKTELMKEAKKLGLITDQHKPDDPAPKWFVLAVALNLLKQKNK</sequence>
<proteinExistence type="predicted"/>
<dbReference type="HOGENOM" id="CLU_1127569_0_0_9"/>
<dbReference type="GO" id="GO:0071555">
    <property type="term" value="P:cell wall organization"/>
    <property type="evidence" value="ECO:0007669"/>
    <property type="project" value="UniProtKB-KW"/>
</dbReference>
<evidence type="ECO:0000313" key="7">
    <source>
        <dbReference type="Proteomes" id="UP000001968"/>
    </source>
</evidence>
<dbReference type="PANTHER" id="PTHR30417">
    <property type="entry name" value="N-ACETYLMURAMOYL-L-ALANINE AMIDASE AMID"/>
    <property type="match status" value="1"/>
</dbReference>
<dbReference type="InterPro" id="IPR002502">
    <property type="entry name" value="Amidase_domain"/>
</dbReference>